<evidence type="ECO:0000256" key="6">
    <source>
        <dbReference type="ARBA" id="ARBA00022777"/>
    </source>
</evidence>
<comment type="catalytic activity">
    <reaction evidence="1">
        <text>ATP + protein L-histidine = ADP + protein N-phospho-L-histidine.</text>
        <dbReference type="EC" id="2.7.13.3"/>
    </reaction>
</comment>
<keyword evidence="9" id="KW-1133">Transmembrane helix</keyword>
<reference evidence="11 12" key="1">
    <citation type="submission" date="2018-08" db="EMBL/GenBank/DDBJ databases">
        <title>Chryseobacterium nematophagum: a novel matrix digesting pathogen of nematodes.</title>
        <authorList>
            <person name="Page A."/>
            <person name="Roberts M."/>
            <person name="Felix M.-A."/>
            <person name="Weir W."/>
        </authorList>
    </citation>
    <scope>NUCLEOTIDE SEQUENCE [LARGE SCALE GENOMIC DNA]</scope>
    <source>
        <strain evidence="11 12">JUb129</strain>
    </source>
</reference>
<evidence type="ECO:0000256" key="8">
    <source>
        <dbReference type="ARBA" id="ARBA00023012"/>
    </source>
</evidence>
<evidence type="ECO:0000259" key="10">
    <source>
        <dbReference type="PROSITE" id="PS50109"/>
    </source>
</evidence>
<dbReference type="Gene3D" id="3.30.565.10">
    <property type="entry name" value="Histidine kinase-like ATPase, C-terminal domain"/>
    <property type="match status" value="1"/>
</dbReference>
<keyword evidence="6 11" id="KW-0418">Kinase</keyword>
<evidence type="ECO:0000313" key="11">
    <source>
        <dbReference type="EMBL" id="RNA62594.1"/>
    </source>
</evidence>
<keyword evidence="9" id="KW-0472">Membrane</keyword>
<keyword evidence="8" id="KW-0902">Two-component regulatory system</keyword>
<dbReference type="GO" id="GO:0005524">
    <property type="term" value="F:ATP binding"/>
    <property type="evidence" value="ECO:0007669"/>
    <property type="project" value="UniProtKB-KW"/>
</dbReference>
<dbReference type="PROSITE" id="PS50109">
    <property type="entry name" value="HIS_KIN"/>
    <property type="match status" value="1"/>
</dbReference>
<comment type="caution">
    <text evidence="11">The sequence shown here is derived from an EMBL/GenBank/DDBJ whole genome shotgun (WGS) entry which is preliminary data.</text>
</comment>
<keyword evidence="7" id="KW-0067">ATP-binding</keyword>
<dbReference type="Pfam" id="PF02518">
    <property type="entry name" value="HATPase_c"/>
    <property type="match status" value="1"/>
</dbReference>
<evidence type="ECO:0000256" key="9">
    <source>
        <dbReference type="SAM" id="Phobius"/>
    </source>
</evidence>
<dbReference type="AlphaFoldDB" id="A0A3M7THL9"/>
<keyword evidence="9" id="KW-0812">Transmembrane</keyword>
<accession>A0A3M7THL9</accession>
<evidence type="ECO:0000256" key="7">
    <source>
        <dbReference type="ARBA" id="ARBA00022840"/>
    </source>
</evidence>
<feature type="domain" description="Histidine kinase" evidence="10">
    <location>
        <begin position="187"/>
        <end position="389"/>
    </location>
</feature>
<dbReference type="EC" id="2.7.13.3" evidence="2"/>
<evidence type="ECO:0000256" key="4">
    <source>
        <dbReference type="ARBA" id="ARBA00022679"/>
    </source>
</evidence>
<evidence type="ECO:0000256" key="2">
    <source>
        <dbReference type="ARBA" id="ARBA00012438"/>
    </source>
</evidence>
<dbReference type="InterPro" id="IPR036890">
    <property type="entry name" value="HATPase_C_sf"/>
</dbReference>
<dbReference type="InterPro" id="IPR005467">
    <property type="entry name" value="His_kinase_dom"/>
</dbReference>
<keyword evidence="5" id="KW-0547">Nucleotide-binding</keyword>
<proteinExistence type="predicted"/>
<sequence length="392" mass="45112">MRKSIISRLNNWIIFVVMTAVVAIIVIASTSLINYLRKEEIKRINLLSKAIRIQQEVKAPDTDVLDLLPEILNINNNIPFIVTDKNKKPILDLGFSRNIPEATIKDPQKLSDLMIEMEKNYTPIEIKVPDGNNQFVYYDNSHLLNNLRYSPYILGLFILLYFGFSFWFFKTIKKTDEGYLWVGLAKETAHQIGTPLSSMIGWMEIMKLENPDSEGVHEIEKDIERLKTISERFSKIGSVPELNDMDFNETVRENYNYLKSRISNKINFNLYLPSRDILVPHNKILMSWVIENLVKNAVDAMKGEGKLKLSVYERNKNILIEVKDNGSGMTKQQARSAFKPGYSTKKRGWGLGLSLAKRVIKEYHNGDIKIAQTDVGKGTIFRISFKKTNEIE</sequence>
<evidence type="ECO:0000256" key="3">
    <source>
        <dbReference type="ARBA" id="ARBA00022553"/>
    </source>
</evidence>
<dbReference type="SMART" id="SM00387">
    <property type="entry name" value="HATPase_c"/>
    <property type="match status" value="1"/>
</dbReference>
<dbReference type="PRINTS" id="PR00344">
    <property type="entry name" value="BCTRLSENSOR"/>
</dbReference>
<dbReference type="InterPro" id="IPR003661">
    <property type="entry name" value="HisK_dim/P_dom"/>
</dbReference>
<dbReference type="Proteomes" id="UP000278775">
    <property type="component" value="Unassembled WGS sequence"/>
</dbReference>
<dbReference type="CDD" id="cd00082">
    <property type="entry name" value="HisKA"/>
    <property type="match status" value="1"/>
</dbReference>
<gene>
    <name evidence="11" type="ORF">D1631_11945</name>
</gene>
<keyword evidence="3" id="KW-0597">Phosphoprotein</keyword>
<keyword evidence="4" id="KW-0808">Transferase</keyword>
<dbReference type="InterPro" id="IPR004358">
    <property type="entry name" value="Sig_transdc_His_kin-like_C"/>
</dbReference>
<dbReference type="InterPro" id="IPR003594">
    <property type="entry name" value="HATPase_dom"/>
</dbReference>
<evidence type="ECO:0000256" key="1">
    <source>
        <dbReference type="ARBA" id="ARBA00000085"/>
    </source>
</evidence>
<evidence type="ECO:0000256" key="5">
    <source>
        <dbReference type="ARBA" id="ARBA00022741"/>
    </source>
</evidence>
<dbReference type="OrthoDB" id="9815750at2"/>
<dbReference type="PANTHER" id="PTHR43065">
    <property type="entry name" value="SENSOR HISTIDINE KINASE"/>
    <property type="match status" value="1"/>
</dbReference>
<protein>
    <recommendedName>
        <fullName evidence="2">histidine kinase</fullName>
        <ecNumber evidence="2">2.7.13.3</ecNumber>
    </recommendedName>
</protein>
<dbReference type="GO" id="GO:0000155">
    <property type="term" value="F:phosphorelay sensor kinase activity"/>
    <property type="evidence" value="ECO:0007669"/>
    <property type="project" value="InterPro"/>
</dbReference>
<evidence type="ECO:0000313" key="12">
    <source>
        <dbReference type="Proteomes" id="UP000278775"/>
    </source>
</evidence>
<name>A0A3M7THL9_9FLAO</name>
<feature type="transmembrane region" description="Helical" evidence="9">
    <location>
        <begin position="12"/>
        <end position="36"/>
    </location>
</feature>
<dbReference type="RefSeq" id="WP_122636648.1">
    <property type="nucleotide sequence ID" value="NZ_QWIU01000002.1"/>
</dbReference>
<dbReference type="EMBL" id="QWIU01000002">
    <property type="protein sequence ID" value="RNA62594.1"/>
    <property type="molecule type" value="Genomic_DNA"/>
</dbReference>
<dbReference type="SUPFAM" id="SSF55874">
    <property type="entry name" value="ATPase domain of HSP90 chaperone/DNA topoisomerase II/histidine kinase"/>
    <property type="match status" value="1"/>
</dbReference>
<feature type="transmembrane region" description="Helical" evidence="9">
    <location>
        <begin position="149"/>
        <end position="169"/>
    </location>
</feature>
<dbReference type="PANTHER" id="PTHR43065:SF46">
    <property type="entry name" value="C4-DICARBOXYLATE TRANSPORT SENSOR PROTEIN DCTB"/>
    <property type="match status" value="1"/>
</dbReference>
<organism evidence="11 12">
    <name type="scientific">Chryseobacterium nematophagum</name>
    <dbReference type="NCBI Taxonomy" id="2305228"/>
    <lineage>
        <taxon>Bacteria</taxon>
        <taxon>Pseudomonadati</taxon>
        <taxon>Bacteroidota</taxon>
        <taxon>Flavobacteriia</taxon>
        <taxon>Flavobacteriales</taxon>
        <taxon>Weeksellaceae</taxon>
        <taxon>Chryseobacterium group</taxon>
        <taxon>Chryseobacterium</taxon>
    </lineage>
</organism>